<feature type="transmembrane region" description="Helical" evidence="6">
    <location>
        <begin position="20"/>
        <end position="36"/>
    </location>
</feature>
<dbReference type="InterPro" id="IPR050545">
    <property type="entry name" value="Mycobact_MmpL"/>
</dbReference>
<keyword evidence="9" id="KW-1185">Reference proteome</keyword>
<feature type="transmembrane region" description="Helical" evidence="6">
    <location>
        <begin position="304"/>
        <end position="330"/>
    </location>
</feature>
<sequence length="477" mass="51950">MAKMLYRIGTFLAKHKWMTILAWVIILAAIIIPLSINKPQFQNDIKMTGLQSLDTNDKIEKAFDQDSEKANIRLVFKDKNEKGITKPEVTKDIKELLKDIKDNDKHVESVVDPYEKKQINEKQTTAFADVNYDVSMTSIDKKSIEKVRDAAEKVESDDLQIEMTGNAMNSQSEMGGASEAIGIGVAFVILLITFASLIAAGLPIISALVGLGSGVGIIALLTYAFDIPNVTLSLAVMIGLALGIDYALFILFRFKKVKATEKDPIKATGIALGTAGSAVIFAGITVLIAVCGLGLVGIDFLSMMGYMSAITVLLAILSAITLIPALISVFHKRIKVKEKDKHTDNKDNFWSKVILKQPIIAVLLGVILLGALAIPYSHMRLGIPDNGMKPKDSTEKKAYDIIADDFGEGFNGPIVMLADISDKKDNPQALQKDLGDIVKHINDMDNVKMASKPQISKDQNHALITVIPEKGPNGKIY</sequence>
<feature type="transmembrane region" description="Helical" evidence="6">
    <location>
        <begin position="180"/>
        <end position="200"/>
    </location>
</feature>
<dbReference type="GO" id="GO:0051301">
    <property type="term" value="P:cell division"/>
    <property type="evidence" value="ECO:0007669"/>
    <property type="project" value="UniProtKB-KW"/>
</dbReference>
<feature type="transmembrane region" description="Helical" evidence="6">
    <location>
        <begin position="207"/>
        <end position="225"/>
    </location>
</feature>
<feature type="domain" description="SSD" evidence="7">
    <location>
        <begin position="204"/>
        <end position="329"/>
    </location>
</feature>
<dbReference type="Gene3D" id="1.20.1640.10">
    <property type="entry name" value="Multidrug efflux transporter AcrB transmembrane domain"/>
    <property type="match status" value="1"/>
</dbReference>
<protein>
    <submittedName>
        <fullName evidence="8">Resistance-nodulation-cell division acriflavin:proton (H+) antiporter</fullName>
    </submittedName>
</protein>
<dbReference type="SUPFAM" id="SSF82866">
    <property type="entry name" value="Multidrug efflux transporter AcrB transmembrane domain"/>
    <property type="match status" value="1"/>
</dbReference>
<comment type="subcellular location">
    <subcellularLocation>
        <location evidence="1">Cell membrane</location>
        <topology evidence="1">Multi-pass membrane protein</topology>
    </subcellularLocation>
</comment>
<comment type="caution">
    <text evidence="8">The sequence shown here is derived from an EMBL/GenBank/DDBJ whole genome shotgun (WGS) entry which is preliminary data.</text>
</comment>
<keyword evidence="8" id="KW-0132">Cell division</keyword>
<dbReference type="PATRIC" id="fig|1229783.3.peg.1548"/>
<feature type="transmembrane region" description="Helical" evidence="6">
    <location>
        <begin position="272"/>
        <end position="298"/>
    </location>
</feature>
<dbReference type="EMBL" id="AMSQ01000011">
    <property type="protein sequence ID" value="EKU47437.1"/>
    <property type="molecule type" value="Genomic_DNA"/>
</dbReference>
<name>K9AY15_9STAP</name>
<dbReference type="PANTHER" id="PTHR33406">
    <property type="entry name" value="MEMBRANE PROTEIN MJ1562-RELATED"/>
    <property type="match status" value="1"/>
</dbReference>
<proteinExistence type="predicted"/>
<dbReference type="eggNOG" id="COG2409">
    <property type="taxonomic scope" value="Bacteria"/>
</dbReference>
<evidence type="ECO:0000313" key="8">
    <source>
        <dbReference type="EMBL" id="EKU47437.1"/>
    </source>
</evidence>
<evidence type="ECO:0000259" key="7">
    <source>
        <dbReference type="PROSITE" id="PS50156"/>
    </source>
</evidence>
<reference evidence="8 9" key="1">
    <citation type="journal article" date="2013" name="Genome Announc.">
        <title>Genome Sequence of Staphylococcus massiliensis Strain S46, Isolated from the Surface of Healthy Human Skin.</title>
        <authorList>
            <person name="Srivastav R."/>
            <person name="Singh A."/>
            <person name="Jangir P.K."/>
            <person name="Kumari C."/>
            <person name="Muduli S."/>
            <person name="Sharma R."/>
        </authorList>
    </citation>
    <scope>NUCLEOTIDE SEQUENCE [LARGE SCALE GENOMIC DNA]</scope>
    <source>
        <strain evidence="8 9">S46</strain>
    </source>
</reference>
<dbReference type="Proteomes" id="UP000009885">
    <property type="component" value="Unassembled WGS sequence"/>
</dbReference>
<keyword evidence="4 6" id="KW-1133">Transmembrane helix</keyword>
<evidence type="ECO:0000256" key="6">
    <source>
        <dbReference type="SAM" id="Phobius"/>
    </source>
</evidence>
<dbReference type="InterPro" id="IPR004869">
    <property type="entry name" value="MMPL_dom"/>
</dbReference>
<feature type="transmembrane region" description="Helical" evidence="6">
    <location>
        <begin position="231"/>
        <end position="252"/>
    </location>
</feature>
<dbReference type="Pfam" id="PF03176">
    <property type="entry name" value="MMPL"/>
    <property type="match status" value="1"/>
</dbReference>
<dbReference type="InterPro" id="IPR000731">
    <property type="entry name" value="SSD"/>
</dbReference>
<dbReference type="GO" id="GO:0005886">
    <property type="term" value="C:plasma membrane"/>
    <property type="evidence" value="ECO:0007669"/>
    <property type="project" value="UniProtKB-SubCell"/>
</dbReference>
<keyword evidence="2" id="KW-1003">Cell membrane</keyword>
<accession>K9AY15</accession>
<evidence type="ECO:0000256" key="2">
    <source>
        <dbReference type="ARBA" id="ARBA00022475"/>
    </source>
</evidence>
<dbReference type="AlphaFoldDB" id="K9AY15"/>
<dbReference type="PROSITE" id="PS50156">
    <property type="entry name" value="SSD"/>
    <property type="match status" value="1"/>
</dbReference>
<evidence type="ECO:0000256" key="1">
    <source>
        <dbReference type="ARBA" id="ARBA00004651"/>
    </source>
</evidence>
<keyword evidence="3 6" id="KW-0812">Transmembrane</keyword>
<dbReference type="STRING" id="1229783.C273_07682"/>
<evidence type="ECO:0000256" key="3">
    <source>
        <dbReference type="ARBA" id="ARBA00022692"/>
    </source>
</evidence>
<evidence type="ECO:0000256" key="4">
    <source>
        <dbReference type="ARBA" id="ARBA00022989"/>
    </source>
</evidence>
<evidence type="ECO:0000313" key="9">
    <source>
        <dbReference type="Proteomes" id="UP000009885"/>
    </source>
</evidence>
<evidence type="ECO:0000256" key="5">
    <source>
        <dbReference type="ARBA" id="ARBA00023136"/>
    </source>
</evidence>
<keyword evidence="8" id="KW-0131">Cell cycle</keyword>
<dbReference type="PANTHER" id="PTHR33406:SF13">
    <property type="entry name" value="MEMBRANE PROTEIN YDFJ"/>
    <property type="match status" value="1"/>
</dbReference>
<feature type="transmembrane region" description="Helical" evidence="6">
    <location>
        <begin position="359"/>
        <end position="379"/>
    </location>
</feature>
<gene>
    <name evidence="8" type="ORF">C273_07682</name>
</gene>
<keyword evidence="5 6" id="KW-0472">Membrane</keyword>
<organism evidence="8 9">
    <name type="scientific">Staphylococcus massiliensis S46</name>
    <dbReference type="NCBI Taxonomy" id="1229783"/>
    <lineage>
        <taxon>Bacteria</taxon>
        <taxon>Bacillati</taxon>
        <taxon>Bacillota</taxon>
        <taxon>Bacilli</taxon>
        <taxon>Bacillales</taxon>
        <taxon>Staphylococcaceae</taxon>
        <taxon>Staphylococcus</taxon>
    </lineage>
</organism>